<dbReference type="InterPro" id="IPR029017">
    <property type="entry name" value="Enolase-like_N"/>
</dbReference>
<feature type="compositionally biased region" description="Low complexity" evidence="4">
    <location>
        <begin position="414"/>
        <end position="432"/>
    </location>
</feature>
<proteinExistence type="inferred from homology"/>
<evidence type="ECO:0000313" key="8">
    <source>
        <dbReference type="Proteomes" id="UP001500236"/>
    </source>
</evidence>
<comment type="caution">
    <text evidence="2">Lacks conserved residue(s) required for the propagation of feature annotation.</text>
</comment>
<dbReference type="SUPFAM" id="SSF54826">
    <property type="entry name" value="Enolase N-terminal domain-like"/>
    <property type="match status" value="1"/>
</dbReference>
<dbReference type="InterPro" id="IPR011761">
    <property type="entry name" value="ATP-grasp"/>
</dbReference>
<evidence type="ECO:0000256" key="1">
    <source>
        <dbReference type="PROSITE-ProRule" id="PRU00409"/>
    </source>
</evidence>
<feature type="region of interest" description="Disordered" evidence="4">
    <location>
        <begin position="486"/>
        <end position="566"/>
    </location>
</feature>
<dbReference type="InterPro" id="IPR013651">
    <property type="entry name" value="ATP-grasp_RimK-type"/>
</dbReference>
<dbReference type="SUPFAM" id="SSF54975">
    <property type="entry name" value="Acylphosphatase/BLUF domain-like"/>
    <property type="match status" value="1"/>
</dbReference>
<dbReference type="PANTHER" id="PTHR21621:SF0">
    <property type="entry name" value="BETA-CITRYLGLUTAMATE SYNTHASE B-RELATED"/>
    <property type="match status" value="1"/>
</dbReference>
<evidence type="ECO:0000256" key="4">
    <source>
        <dbReference type="SAM" id="MobiDB-lite"/>
    </source>
</evidence>
<dbReference type="PANTHER" id="PTHR21621">
    <property type="entry name" value="RIBOSOMAL PROTEIN S6 MODIFICATION PROTEIN"/>
    <property type="match status" value="1"/>
</dbReference>
<comment type="similarity">
    <text evidence="3">Belongs to the acylphosphatase family.</text>
</comment>
<dbReference type="RefSeq" id="WP_344744821.1">
    <property type="nucleotide sequence ID" value="NZ_BAAAVT010000021.1"/>
</dbReference>
<evidence type="ECO:0000313" key="7">
    <source>
        <dbReference type="EMBL" id="GAA3074142.1"/>
    </source>
</evidence>
<feature type="region of interest" description="Disordered" evidence="4">
    <location>
        <begin position="413"/>
        <end position="447"/>
    </location>
</feature>
<evidence type="ECO:0000256" key="3">
    <source>
        <dbReference type="RuleBase" id="RU004168"/>
    </source>
</evidence>
<keyword evidence="1" id="KW-0547">Nucleotide-binding</keyword>
<reference evidence="8" key="1">
    <citation type="journal article" date="2019" name="Int. J. Syst. Evol. Microbiol.">
        <title>The Global Catalogue of Microorganisms (GCM) 10K type strain sequencing project: providing services to taxonomists for standard genome sequencing and annotation.</title>
        <authorList>
            <consortium name="The Broad Institute Genomics Platform"/>
            <consortium name="The Broad Institute Genome Sequencing Center for Infectious Disease"/>
            <person name="Wu L."/>
            <person name="Ma J."/>
        </authorList>
    </citation>
    <scope>NUCLEOTIDE SEQUENCE [LARGE SCALE GENOMIC DNA]</scope>
    <source>
        <strain evidence="8">JCM 14309</strain>
    </source>
</reference>
<accession>A0ABP6M2Z6</accession>
<keyword evidence="8" id="KW-1185">Reference proteome</keyword>
<feature type="compositionally biased region" description="Acidic residues" evidence="4">
    <location>
        <begin position="539"/>
        <end position="566"/>
    </location>
</feature>
<dbReference type="PROSITE" id="PS50975">
    <property type="entry name" value="ATP_GRASP"/>
    <property type="match status" value="1"/>
</dbReference>
<dbReference type="Gene3D" id="3.30.390.10">
    <property type="entry name" value="Enolase-like, N-terminal domain"/>
    <property type="match status" value="1"/>
</dbReference>
<dbReference type="InterPro" id="IPR036849">
    <property type="entry name" value="Enolase-like_C_sf"/>
</dbReference>
<dbReference type="PROSITE" id="PS51160">
    <property type="entry name" value="ACYLPHOSPHATASE_3"/>
    <property type="match status" value="1"/>
</dbReference>
<evidence type="ECO:0000259" key="6">
    <source>
        <dbReference type="PROSITE" id="PS51160"/>
    </source>
</evidence>
<dbReference type="EMBL" id="BAAAVT010000021">
    <property type="protein sequence ID" value="GAA3074142.1"/>
    <property type="molecule type" value="Genomic_DNA"/>
</dbReference>
<dbReference type="SUPFAM" id="SSF56059">
    <property type="entry name" value="Glutathione synthetase ATP-binding domain-like"/>
    <property type="match status" value="1"/>
</dbReference>
<dbReference type="Gene3D" id="3.30.470.20">
    <property type="entry name" value="ATP-grasp fold, B domain"/>
    <property type="match status" value="2"/>
</dbReference>
<dbReference type="InterPro" id="IPR013815">
    <property type="entry name" value="ATP_grasp_subdomain_1"/>
</dbReference>
<dbReference type="Pfam" id="PF08443">
    <property type="entry name" value="RimK"/>
    <property type="match status" value="1"/>
</dbReference>
<dbReference type="Proteomes" id="UP001500236">
    <property type="component" value="Unassembled WGS sequence"/>
</dbReference>
<dbReference type="InterPro" id="IPR001792">
    <property type="entry name" value="Acylphosphatase-like_dom"/>
</dbReference>
<comment type="caution">
    <text evidence="7">The sequence shown here is derived from an EMBL/GenBank/DDBJ whole genome shotgun (WGS) entry which is preliminary data.</text>
</comment>
<name>A0ABP6M2Z6_9MICC</name>
<dbReference type="Gene3D" id="3.20.20.120">
    <property type="entry name" value="Enolase-like C-terminal domain"/>
    <property type="match status" value="1"/>
</dbReference>
<sequence>MDESAAETMTHSDADTAGHPAPDDGTACITLARAMSYRVPRRRSSGRPTNIIIALGAVTADGTEVRGHGEGQPRGGRTGDDAGDAWTFARAAVESLQGTHLPVTTTADSVGFVRQTMARLRVLAVDHGRAGHPRPFRGTLLGLEVALLDLAARIHDMPLADLLGRRRDAAPLAPSTVSPRADLQRVVDRLDVQRERYDHTRVTVPADVDAALSFLDVVSAANRQHTGQDLERPLWITVAGTLSREGAHRLVGRIAREMAQGRLPGQVVLGQPVPGDQGDELASLQRRADRITRRARGGQVDLRIMGDSSVWDAGDVVDADRRGGLRAVTIRPAQAGGLLESMDLADAALRVHPEATIALTRMVGASRLTTSALRHLALALPRVDAARLAAVVERQVEITTRVLDPEEAARLAAEEAAADAADTPAAEAAAEDALGRPGRPDGPVEQEADFGWEGAEEPTDDDALAEGADGDGLEAGLDLMRTVEDAEDVEDAEPDDGDADDAQGDSASDDADGDADDETEADDPDAVFQAARRAARVGDDEDEAEEEGVLDADDEDDEAEHEAEYDSDEVLHQVVVSEVPGLGIDLCYENLVGAVVQYATYPTPPAPTLEGRPARTYDDVDYIRPMGSYAVHGHIVEREALAYGLNTRRFNKSTFQADDGVRPPLSFRTARWPLSSVVAASIVRHKESTRILLDRSGCPVPRGRTFSNGDAGSALQFAERIGYPVVLKPAAGSMGVGVTANIEGPEELRSALERMRQSVMGSGDFIVEKHVHGRDYRIMVLGDEVVAAVERVPASVVGDGTSTLIELILAKNAARKQNSHLATLKLKWNATTRHEIAKAGYDASSVIPAGERVFLNSANNLTQGGDSIEILDDLHPSIIEASIKAVKAVPGLAYCGVDFLLEDHTRPLHEQEGAICELNAVAALPVAEYPMFGTPRRVSSQFLSRAAGEFGLETLPERAERLSVRIRARGRVVGVGYRGWFARRATEYGCTGWIRHHSDRSVEAVVSGPTDAVAALATAAVLGPRRARPTSVTTVHVPDPGVEGFEVRQRHGRGRSTPRSLRTRALRALRHPRRAARVLRDPARIASAVKRRSARLIRKGSR</sequence>
<feature type="domain" description="ATP-grasp" evidence="5">
    <location>
        <begin position="690"/>
        <end position="947"/>
    </location>
</feature>
<evidence type="ECO:0008006" key="9">
    <source>
        <dbReference type="Google" id="ProtNLM"/>
    </source>
</evidence>
<dbReference type="Pfam" id="PF00708">
    <property type="entry name" value="Acylphosphatase"/>
    <property type="match status" value="1"/>
</dbReference>
<evidence type="ECO:0000256" key="2">
    <source>
        <dbReference type="PROSITE-ProRule" id="PRU00520"/>
    </source>
</evidence>
<evidence type="ECO:0000259" key="5">
    <source>
        <dbReference type="PROSITE" id="PS50975"/>
    </source>
</evidence>
<feature type="compositionally biased region" description="Acidic residues" evidence="4">
    <location>
        <begin position="486"/>
        <end position="525"/>
    </location>
</feature>
<feature type="region of interest" description="Disordered" evidence="4">
    <location>
        <begin position="1"/>
        <end position="25"/>
    </location>
</feature>
<dbReference type="InterPro" id="IPR036046">
    <property type="entry name" value="Acylphosphatase-like_dom_sf"/>
</dbReference>
<feature type="domain" description="Acylphosphatase-like" evidence="6">
    <location>
        <begin position="963"/>
        <end position="1049"/>
    </location>
</feature>
<dbReference type="Gene3D" id="3.30.70.100">
    <property type="match status" value="1"/>
</dbReference>
<organism evidence="7 8">
    <name type="scientific">Nesterenkonia aethiopica</name>
    <dbReference type="NCBI Taxonomy" id="269144"/>
    <lineage>
        <taxon>Bacteria</taxon>
        <taxon>Bacillati</taxon>
        <taxon>Actinomycetota</taxon>
        <taxon>Actinomycetes</taxon>
        <taxon>Micrococcales</taxon>
        <taxon>Micrococcaceae</taxon>
        <taxon>Nesterenkonia</taxon>
    </lineage>
</organism>
<dbReference type="SUPFAM" id="SSF51604">
    <property type="entry name" value="Enolase C-terminal domain-like"/>
    <property type="match status" value="1"/>
</dbReference>
<protein>
    <recommendedName>
        <fullName evidence="9">Acylphosphatase</fullName>
    </recommendedName>
</protein>
<keyword evidence="1" id="KW-0067">ATP-binding</keyword>
<dbReference type="Gene3D" id="3.30.1490.20">
    <property type="entry name" value="ATP-grasp fold, A domain"/>
    <property type="match status" value="1"/>
</dbReference>
<gene>
    <name evidence="7" type="ORF">GCM10010529_27540</name>
</gene>